<evidence type="ECO:0000256" key="2">
    <source>
        <dbReference type="ARBA" id="ARBA00022801"/>
    </source>
</evidence>
<name>A0A1W2G6W5_REIFA</name>
<dbReference type="SUPFAM" id="SSF54637">
    <property type="entry name" value="Thioesterase/thiol ester dehydrase-isomerase"/>
    <property type="match status" value="1"/>
</dbReference>
<dbReference type="InterPro" id="IPR029069">
    <property type="entry name" value="HotDog_dom_sf"/>
</dbReference>
<gene>
    <name evidence="3" type="ORF">SAMN04488029_0524</name>
</gene>
<dbReference type="InterPro" id="IPR006684">
    <property type="entry name" value="YbgC/YbaW"/>
</dbReference>
<dbReference type="AlphaFoldDB" id="A0A1W2G6W5"/>
<protein>
    <submittedName>
        <fullName evidence="3">Acyl-CoA thioester hydrolase</fullName>
    </submittedName>
</protein>
<evidence type="ECO:0000256" key="1">
    <source>
        <dbReference type="ARBA" id="ARBA00005953"/>
    </source>
</evidence>
<dbReference type="STRING" id="692418.SAMN04488029_0524"/>
<sequence length="143" mass="16685">MTKYIEDSTLVRVRFSESDAMGVVWHGNYLKYFEDGRERLGDQFGLSYLNIAEAGYVAPIVHVDVKYLSPITFGQEVKVICRLIDSKAAKIIHEYEIWNNSTNQISCKGRTEQVFLDDKSRSLELTYPEFYMDWKSKLPWKTL</sequence>
<proteinExistence type="inferred from homology"/>
<keyword evidence="2 3" id="KW-0378">Hydrolase</keyword>
<dbReference type="CDD" id="cd00586">
    <property type="entry name" value="4HBT"/>
    <property type="match status" value="1"/>
</dbReference>
<dbReference type="Proteomes" id="UP000192472">
    <property type="component" value="Unassembled WGS sequence"/>
</dbReference>
<dbReference type="GO" id="GO:0047617">
    <property type="term" value="F:fatty acyl-CoA hydrolase activity"/>
    <property type="evidence" value="ECO:0007669"/>
    <property type="project" value="TreeGrafter"/>
</dbReference>
<dbReference type="PANTHER" id="PTHR31793">
    <property type="entry name" value="4-HYDROXYBENZOYL-COA THIOESTERASE FAMILY MEMBER"/>
    <property type="match status" value="1"/>
</dbReference>
<dbReference type="PIRSF" id="PIRSF003230">
    <property type="entry name" value="YbgC"/>
    <property type="match status" value="1"/>
</dbReference>
<dbReference type="InterPro" id="IPR050563">
    <property type="entry name" value="4-hydroxybenzoyl-CoA_TE"/>
</dbReference>
<evidence type="ECO:0000313" key="4">
    <source>
        <dbReference type="Proteomes" id="UP000192472"/>
    </source>
</evidence>
<dbReference type="RefSeq" id="WP_084370861.1">
    <property type="nucleotide sequence ID" value="NZ_FWYF01000001.1"/>
</dbReference>
<keyword evidence="4" id="KW-1185">Reference proteome</keyword>
<evidence type="ECO:0000313" key="3">
    <source>
        <dbReference type="EMBL" id="SMD32182.1"/>
    </source>
</evidence>
<dbReference type="Gene3D" id="3.10.129.10">
    <property type="entry name" value="Hotdog Thioesterase"/>
    <property type="match status" value="1"/>
</dbReference>
<accession>A0A1W2G6W5</accession>
<reference evidence="3 4" key="1">
    <citation type="submission" date="2017-04" db="EMBL/GenBank/DDBJ databases">
        <authorList>
            <person name="Afonso C.L."/>
            <person name="Miller P.J."/>
            <person name="Scott M.A."/>
            <person name="Spackman E."/>
            <person name="Goraichik I."/>
            <person name="Dimitrov K.M."/>
            <person name="Suarez D.L."/>
            <person name="Swayne D.E."/>
        </authorList>
    </citation>
    <scope>NUCLEOTIDE SEQUENCE [LARGE SCALE GENOMIC DNA]</scope>
    <source>
        <strain evidence="3 4">DSM 26133</strain>
    </source>
</reference>
<dbReference type="OrthoDB" id="9800856at2"/>
<dbReference type="PANTHER" id="PTHR31793:SF27">
    <property type="entry name" value="NOVEL THIOESTERASE SUPERFAMILY DOMAIN AND SAPOSIN A-TYPE DOMAIN CONTAINING PROTEIN (0610012H03RIK)"/>
    <property type="match status" value="1"/>
</dbReference>
<comment type="similarity">
    <text evidence="1">Belongs to the 4-hydroxybenzoyl-CoA thioesterase family.</text>
</comment>
<dbReference type="EMBL" id="FWYF01000001">
    <property type="protein sequence ID" value="SMD32182.1"/>
    <property type="molecule type" value="Genomic_DNA"/>
</dbReference>
<organism evidence="3 4">
    <name type="scientific">Reichenbachiella faecimaris</name>
    <dbReference type="NCBI Taxonomy" id="692418"/>
    <lineage>
        <taxon>Bacteria</taxon>
        <taxon>Pseudomonadati</taxon>
        <taxon>Bacteroidota</taxon>
        <taxon>Cytophagia</taxon>
        <taxon>Cytophagales</taxon>
        <taxon>Reichenbachiellaceae</taxon>
        <taxon>Reichenbachiella</taxon>
    </lineage>
</organism>
<dbReference type="Pfam" id="PF13279">
    <property type="entry name" value="4HBT_2"/>
    <property type="match status" value="1"/>
</dbReference>